<reference evidence="1 2" key="1">
    <citation type="submission" date="2015-09" db="EMBL/GenBank/DDBJ databases">
        <title>Genome announcement of multiple Pseudomonas syringae strains.</title>
        <authorList>
            <person name="Thakur S."/>
            <person name="Wang P.W."/>
            <person name="Gong Y."/>
            <person name="Weir B.S."/>
            <person name="Guttman D.S."/>
        </authorList>
    </citation>
    <scope>NUCLEOTIDE SEQUENCE [LARGE SCALE GENOMIC DNA]</scope>
    <source>
        <strain evidence="1 2">ICMP16929</strain>
    </source>
</reference>
<dbReference type="AlphaFoldDB" id="A0A0Q0A8K6"/>
<evidence type="ECO:0000313" key="2">
    <source>
        <dbReference type="Proteomes" id="UP000050384"/>
    </source>
</evidence>
<sequence length="138" mass="16269">MRFPKINYKWVWADEVEKFEKALKEDPEQRFSGKVSGQEYQQALGSYKLACFAERLRNGNIAFWDHPSQADILHLYLINKHHWTLEQARQIQKEDDFLLLLRTELEQLKLNGAEADPVKDSVSFLPEYLDFAAHFEPT</sequence>
<proteinExistence type="predicted"/>
<dbReference type="EMBL" id="LJRI01001513">
    <property type="protein sequence ID" value="KPY59210.1"/>
    <property type="molecule type" value="Genomic_DNA"/>
</dbReference>
<accession>A0A0Q0A8K6</accession>
<organism evidence="1 2">
    <name type="scientific">Pseudomonas syringae pv. spinaceae</name>
    <dbReference type="NCBI Taxonomy" id="264459"/>
    <lineage>
        <taxon>Bacteria</taxon>
        <taxon>Pseudomonadati</taxon>
        <taxon>Pseudomonadota</taxon>
        <taxon>Gammaproteobacteria</taxon>
        <taxon>Pseudomonadales</taxon>
        <taxon>Pseudomonadaceae</taxon>
        <taxon>Pseudomonas</taxon>
        <taxon>Pseudomonas syringae</taxon>
    </lineage>
</organism>
<protein>
    <submittedName>
        <fullName evidence="1">Uncharacterized protein</fullName>
    </submittedName>
</protein>
<dbReference type="Proteomes" id="UP000050384">
    <property type="component" value="Unassembled WGS sequence"/>
</dbReference>
<gene>
    <name evidence="1" type="ORF">ALO94_00880</name>
</gene>
<dbReference type="PATRIC" id="fig|264459.3.peg.1527"/>
<evidence type="ECO:0000313" key="1">
    <source>
        <dbReference type="EMBL" id="KPY59210.1"/>
    </source>
</evidence>
<name>A0A0Q0A8K6_PSESX</name>
<comment type="caution">
    <text evidence="1">The sequence shown here is derived from an EMBL/GenBank/DDBJ whole genome shotgun (WGS) entry which is preliminary data.</text>
</comment>